<keyword evidence="8 9" id="KW-0472">Membrane</keyword>
<dbReference type="GO" id="GO:0004190">
    <property type="term" value="F:aspartic-type endopeptidase activity"/>
    <property type="evidence" value="ECO:0007669"/>
    <property type="project" value="UniProtKB-KW"/>
</dbReference>
<keyword evidence="4 9" id="KW-0812">Transmembrane</keyword>
<dbReference type="AlphaFoldDB" id="A0A7H0VHC0"/>
<feature type="transmembrane region" description="Helical" evidence="9">
    <location>
        <begin position="96"/>
        <end position="116"/>
    </location>
</feature>
<dbReference type="InterPro" id="IPR001872">
    <property type="entry name" value="Peptidase_A8"/>
</dbReference>
<dbReference type="KEGG" id="chyd:H4K34_04575"/>
<feature type="transmembrane region" description="Helical" evidence="9">
    <location>
        <begin position="155"/>
        <end position="174"/>
    </location>
</feature>
<evidence type="ECO:0000256" key="9">
    <source>
        <dbReference type="SAM" id="Phobius"/>
    </source>
</evidence>
<evidence type="ECO:0000256" key="5">
    <source>
        <dbReference type="ARBA" id="ARBA00022750"/>
    </source>
</evidence>
<dbReference type="Proteomes" id="UP000516305">
    <property type="component" value="Chromosome"/>
</dbReference>
<keyword evidence="11" id="KW-1185">Reference proteome</keyword>
<evidence type="ECO:0000313" key="10">
    <source>
        <dbReference type="EMBL" id="QNR25118.1"/>
    </source>
</evidence>
<evidence type="ECO:0000313" key="11">
    <source>
        <dbReference type="Proteomes" id="UP000516305"/>
    </source>
</evidence>
<gene>
    <name evidence="10" type="ORF">H4K34_04575</name>
</gene>
<feature type="transmembrane region" description="Helical" evidence="9">
    <location>
        <begin position="194"/>
        <end position="217"/>
    </location>
</feature>
<sequence>MKLERRFITLMLVIVVVDLATKLLALNTLPFQQKIFLIGDKISFYLTFNEEATGGQAGYLLEQEFNKNQTLVLNAIAAFILIGFVFMIKKQNIKKLFKWLIIIGIYILTSIILELIKPSLNIEVSTWTASLVSKIAGISIYLTILTFINNSQLKLFFWMVISAGLGNLLSHFYYPYRIVDFINIDGSYELLRIGVFNLADLAFDLGIIGIFVTLIVLTVNKIKSKRLTTNAKNEYANRAD</sequence>
<evidence type="ECO:0000256" key="8">
    <source>
        <dbReference type="ARBA" id="ARBA00023136"/>
    </source>
</evidence>
<dbReference type="RefSeq" id="WP_210759643.1">
    <property type="nucleotide sequence ID" value="NZ_CP060139.1"/>
</dbReference>
<keyword evidence="7 9" id="KW-1133">Transmembrane helix</keyword>
<keyword evidence="5" id="KW-0064">Aspartyl protease</keyword>
<dbReference type="PANTHER" id="PTHR33695">
    <property type="entry name" value="LIPOPROTEIN SIGNAL PEPTIDASE"/>
    <property type="match status" value="1"/>
</dbReference>
<keyword evidence="3" id="KW-0645">Protease</keyword>
<evidence type="ECO:0000256" key="6">
    <source>
        <dbReference type="ARBA" id="ARBA00022801"/>
    </source>
</evidence>
<feature type="transmembrane region" description="Helical" evidence="9">
    <location>
        <begin position="128"/>
        <end position="148"/>
    </location>
</feature>
<reference evidence="10 11" key="1">
    <citation type="submission" date="2020-08" db="EMBL/GenBank/DDBJ databases">
        <title>Croceimicrobium hydrocarbonivorans gen. nov., sp. nov., a novel marine bacterium isolated from a bacterial consortium that degrades polyethylene terephthalate.</title>
        <authorList>
            <person name="Liu R."/>
        </authorList>
    </citation>
    <scope>NUCLEOTIDE SEQUENCE [LARGE SCALE GENOMIC DNA]</scope>
    <source>
        <strain evidence="10 11">A20-9</strain>
    </source>
</reference>
<accession>A0A7H0VHC0</accession>
<protein>
    <submittedName>
        <fullName evidence="10">Signal peptidase II</fullName>
    </submittedName>
</protein>
<feature type="transmembrane region" description="Helical" evidence="9">
    <location>
        <begin position="71"/>
        <end position="89"/>
    </location>
</feature>
<evidence type="ECO:0000256" key="4">
    <source>
        <dbReference type="ARBA" id="ARBA00022692"/>
    </source>
</evidence>
<name>A0A7H0VHC0_9FLAO</name>
<dbReference type="GO" id="GO:0016020">
    <property type="term" value="C:membrane"/>
    <property type="evidence" value="ECO:0007669"/>
    <property type="project" value="InterPro"/>
</dbReference>
<dbReference type="PANTHER" id="PTHR33695:SF1">
    <property type="entry name" value="LIPOPROTEIN SIGNAL PEPTIDASE"/>
    <property type="match status" value="1"/>
</dbReference>
<comment type="similarity">
    <text evidence="1">Belongs to the peptidase A8 family.</text>
</comment>
<evidence type="ECO:0000256" key="3">
    <source>
        <dbReference type="ARBA" id="ARBA00022670"/>
    </source>
</evidence>
<proteinExistence type="inferred from homology"/>
<dbReference type="GO" id="GO:0006508">
    <property type="term" value="P:proteolysis"/>
    <property type="evidence" value="ECO:0007669"/>
    <property type="project" value="UniProtKB-KW"/>
</dbReference>
<dbReference type="Pfam" id="PF01252">
    <property type="entry name" value="Peptidase_A8"/>
    <property type="match status" value="1"/>
</dbReference>
<keyword evidence="2" id="KW-1003">Cell membrane</keyword>
<evidence type="ECO:0000256" key="1">
    <source>
        <dbReference type="ARBA" id="ARBA00006139"/>
    </source>
</evidence>
<evidence type="ECO:0000256" key="2">
    <source>
        <dbReference type="ARBA" id="ARBA00022475"/>
    </source>
</evidence>
<organism evidence="10 11">
    <name type="scientific">Croceimicrobium hydrocarbonivorans</name>
    <dbReference type="NCBI Taxonomy" id="2761580"/>
    <lineage>
        <taxon>Bacteria</taxon>
        <taxon>Pseudomonadati</taxon>
        <taxon>Bacteroidota</taxon>
        <taxon>Flavobacteriia</taxon>
        <taxon>Flavobacteriales</taxon>
        <taxon>Owenweeksiaceae</taxon>
        <taxon>Croceimicrobium</taxon>
    </lineage>
</organism>
<keyword evidence="6" id="KW-0378">Hydrolase</keyword>
<dbReference type="EMBL" id="CP060139">
    <property type="protein sequence ID" value="QNR25118.1"/>
    <property type="molecule type" value="Genomic_DNA"/>
</dbReference>
<evidence type="ECO:0000256" key="7">
    <source>
        <dbReference type="ARBA" id="ARBA00022989"/>
    </source>
</evidence>